<evidence type="ECO:0000313" key="2">
    <source>
        <dbReference type="Proteomes" id="UP000009183"/>
    </source>
</evidence>
<evidence type="ECO:0000313" key="1">
    <source>
        <dbReference type="EMBL" id="CBI21691.3"/>
    </source>
</evidence>
<dbReference type="HOGENOM" id="CLU_2817680_0_0_1"/>
<sequence>MSDNFLPQQNSTSRPEDLCFQKLEIGSRLHFLDQQTHKEKTIFPSDGRIKPSRNPMQVLNQTHVDMV</sequence>
<gene>
    <name evidence="1" type="ordered locus">VIT_19s0027g01650</name>
</gene>
<organism evidence="1 2">
    <name type="scientific">Vitis vinifera</name>
    <name type="common">Grape</name>
    <dbReference type="NCBI Taxonomy" id="29760"/>
    <lineage>
        <taxon>Eukaryota</taxon>
        <taxon>Viridiplantae</taxon>
        <taxon>Streptophyta</taxon>
        <taxon>Embryophyta</taxon>
        <taxon>Tracheophyta</taxon>
        <taxon>Spermatophyta</taxon>
        <taxon>Magnoliopsida</taxon>
        <taxon>eudicotyledons</taxon>
        <taxon>Gunneridae</taxon>
        <taxon>Pentapetalae</taxon>
        <taxon>rosids</taxon>
        <taxon>Vitales</taxon>
        <taxon>Vitaceae</taxon>
        <taxon>Viteae</taxon>
        <taxon>Vitis</taxon>
    </lineage>
</organism>
<dbReference type="AlphaFoldDB" id="D7SWP2"/>
<protein>
    <submittedName>
        <fullName evidence="1">Uncharacterized protein</fullName>
    </submittedName>
</protein>
<name>D7SWP2_VITVI</name>
<accession>D7SWP2</accession>
<reference evidence="2" key="1">
    <citation type="journal article" date="2007" name="Nature">
        <title>The grapevine genome sequence suggests ancestral hexaploidization in major angiosperm phyla.</title>
        <authorList>
            <consortium name="The French-Italian Public Consortium for Grapevine Genome Characterization."/>
            <person name="Jaillon O."/>
            <person name="Aury J.-M."/>
            <person name="Noel B."/>
            <person name="Policriti A."/>
            <person name="Clepet C."/>
            <person name="Casagrande A."/>
            <person name="Choisne N."/>
            <person name="Aubourg S."/>
            <person name="Vitulo N."/>
            <person name="Jubin C."/>
            <person name="Vezzi A."/>
            <person name="Legeai F."/>
            <person name="Hugueney P."/>
            <person name="Dasilva C."/>
            <person name="Horner D."/>
            <person name="Mica E."/>
            <person name="Jublot D."/>
            <person name="Poulain J."/>
            <person name="Bruyere C."/>
            <person name="Billault A."/>
            <person name="Segurens B."/>
            <person name="Gouyvenoux M."/>
            <person name="Ugarte E."/>
            <person name="Cattonaro F."/>
            <person name="Anthouard V."/>
            <person name="Vico V."/>
            <person name="Del Fabbro C."/>
            <person name="Alaux M."/>
            <person name="Di Gaspero G."/>
            <person name="Dumas V."/>
            <person name="Felice N."/>
            <person name="Paillard S."/>
            <person name="Juman I."/>
            <person name="Moroldo M."/>
            <person name="Scalabrin S."/>
            <person name="Canaguier A."/>
            <person name="Le Clainche I."/>
            <person name="Malacrida G."/>
            <person name="Durand E."/>
            <person name="Pesole G."/>
            <person name="Laucou V."/>
            <person name="Chatelet P."/>
            <person name="Merdinoglu D."/>
            <person name="Delledonne M."/>
            <person name="Pezzotti M."/>
            <person name="Lecharny A."/>
            <person name="Scarpelli C."/>
            <person name="Artiguenave F."/>
            <person name="Pe M.E."/>
            <person name="Valle G."/>
            <person name="Morgante M."/>
            <person name="Caboche M."/>
            <person name="Adam-Blondon A.-F."/>
            <person name="Weissenbach J."/>
            <person name="Quetier F."/>
            <person name="Wincker P."/>
        </authorList>
    </citation>
    <scope>NUCLEOTIDE SEQUENCE [LARGE SCALE GENOMIC DNA]</scope>
    <source>
        <strain evidence="2">cv. Pinot noir / PN40024</strain>
    </source>
</reference>
<dbReference type="EMBL" id="FN595234">
    <property type="protein sequence ID" value="CBI21691.3"/>
    <property type="molecule type" value="Genomic_DNA"/>
</dbReference>
<proteinExistence type="predicted"/>
<dbReference type="PaxDb" id="29760-VIT_19s0027g01650.t01"/>
<dbReference type="InParanoid" id="D7SWP2"/>
<keyword evidence="2" id="KW-1185">Reference proteome</keyword>
<dbReference type="Proteomes" id="UP000009183">
    <property type="component" value="Chromosome 19"/>
</dbReference>